<dbReference type="EC" id="2.7.11.1" evidence="7"/>
<evidence type="ECO:0000256" key="4">
    <source>
        <dbReference type="ARBA" id="ARBA00022840"/>
    </source>
</evidence>
<feature type="transmembrane region" description="Helical" evidence="5">
    <location>
        <begin position="604"/>
        <end position="624"/>
    </location>
</feature>
<keyword evidence="5" id="KW-1133">Transmembrane helix</keyword>
<sequence length="626" mass="67509">MREQEMIGGYRLLKRLGAGGAATVWLACDEAGERVALKILHPALAADEDYRERLLREARTVNSIRGGGVAHILDIEIDATQPFVVSEYIPGPTLSELLARGALNIGGVAAIGGALAQTLEDVHARRIIHRDVKASNVICSPRGPVLIDFGIAMGQDEARLTQTGLVSGTAGYTAPELLRGGRASAATDWWGWTATLLTALTGRPPYGEGATEGILDRVLKGEPDTRGLDSRVASLMRMALHPDAHVRPSPDQVVRALAQWGRFRLSDMALYGGSMAWEGLNWARLLAPATSSQAPTVVAGLSEQNEGEERFASESERTSVLESADADATRVMESGFAEDPSYVDLEATQVYPQTTADSRGWEGRNAGGETAFLPPVAPTASSMGTSYLPAEDGYRQAAIPPNVEFVTEQRHYEWQHLKTANFIGLIALAVLALAPIYMGMAGLIFVGVITGIFAVLGGAYRWRENRRIRNQEVRSSDNWAALGMLPFTGLGALLSTAIGLFPGTALAWGQWVLFSRDFYAEIGWSIYSGFFATRLGNPGISWFPLVVTGQTPIHSDSWLAMNPSWVLLTWVLTTISLWGMWVMPTGRPLRTGLSVAVKVCAPRVWMQVILGLIGVLAIGVILAGNF</sequence>
<evidence type="ECO:0000259" key="6">
    <source>
        <dbReference type="PROSITE" id="PS50011"/>
    </source>
</evidence>
<name>A0A6N2SA64_9ACTO</name>
<feature type="transmembrane region" description="Helical" evidence="5">
    <location>
        <begin position="481"/>
        <end position="508"/>
    </location>
</feature>
<dbReference type="GO" id="GO:0004674">
    <property type="term" value="F:protein serine/threonine kinase activity"/>
    <property type="evidence" value="ECO:0007669"/>
    <property type="project" value="UniProtKB-EC"/>
</dbReference>
<evidence type="ECO:0000256" key="5">
    <source>
        <dbReference type="SAM" id="Phobius"/>
    </source>
</evidence>
<dbReference type="InterPro" id="IPR011009">
    <property type="entry name" value="Kinase-like_dom_sf"/>
</dbReference>
<accession>A0A6N2SA64</accession>
<dbReference type="Gene3D" id="3.30.200.20">
    <property type="entry name" value="Phosphorylase Kinase, domain 1"/>
    <property type="match status" value="1"/>
</dbReference>
<dbReference type="Gene3D" id="1.10.510.10">
    <property type="entry name" value="Transferase(Phosphotransferase) domain 1"/>
    <property type="match status" value="1"/>
</dbReference>
<dbReference type="AlphaFoldDB" id="A0A6N2SA64"/>
<evidence type="ECO:0000256" key="1">
    <source>
        <dbReference type="ARBA" id="ARBA00022679"/>
    </source>
</evidence>
<evidence type="ECO:0000256" key="3">
    <source>
        <dbReference type="ARBA" id="ARBA00022777"/>
    </source>
</evidence>
<keyword evidence="5" id="KW-0812">Transmembrane</keyword>
<evidence type="ECO:0000256" key="2">
    <source>
        <dbReference type="ARBA" id="ARBA00022741"/>
    </source>
</evidence>
<dbReference type="Pfam" id="PF00069">
    <property type="entry name" value="Pkinase"/>
    <property type="match status" value="1"/>
</dbReference>
<dbReference type="InterPro" id="IPR008271">
    <property type="entry name" value="Ser/Thr_kinase_AS"/>
</dbReference>
<feature type="transmembrane region" description="Helical" evidence="5">
    <location>
        <begin position="565"/>
        <end position="583"/>
    </location>
</feature>
<organism evidence="7">
    <name type="scientific">Schaalia odontolytica</name>
    <dbReference type="NCBI Taxonomy" id="1660"/>
    <lineage>
        <taxon>Bacteria</taxon>
        <taxon>Bacillati</taxon>
        <taxon>Actinomycetota</taxon>
        <taxon>Actinomycetes</taxon>
        <taxon>Actinomycetales</taxon>
        <taxon>Actinomycetaceae</taxon>
        <taxon>Schaalia</taxon>
    </lineage>
</organism>
<keyword evidence="4" id="KW-0067">ATP-binding</keyword>
<dbReference type="PROSITE" id="PS51257">
    <property type="entry name" value="PROKAR_LIPOPROTEIN"/>
    <property type="match status" value="1"/>
</dbReference>
<evidence type="ECO:0000313" key="7">
    <source>
        <dbReference type="EMBL" id="VYS89774.1"/>
    </source>
</evidence>
<keyword evidence="3 7" id="KW-0418">Kinase</keyword>
<gene>
    <name evidence="7" type="primary">afsK</name>
    <name evidence="7" type="ORF">AOLFYP35_00748</name>
</gene>
<dbReference type="CDD" id="cd14014">
    <property type="entry name" value="STKc_PknB_like"/>
    <property type="match status" value="1"/>
</dbReference>
<keyword evidence="2" id="KW-0547">Nucleotide-binding</keyword>
<dbReference type="PROSITE" id="PS50011">
    <property type="entry name" value="PROTEIN_KINASE_DOM"/>
    <property type="match status" value="1"/>
</dbReference>
<keyword evidence="1 7" id="KW-0808">Transferase</keyword>
<dbReference type="GO" id="GO:0005524">
    <property type="term" value="F:ATP binding"/>
    <property type="evidence" value="ECO:0007669"/>
    <property type="project" value="UniProtKB-KW"/>
</dbReference>
<keyword evidence="5" id="KW-0472">Membrane</keyword>
<protein>
    <submittedName>
        <fullName evidence="7">Serine/threonine-protein kinase AfsK</fullName>
        <ecNumber evidence="7">2.7.11.1</ecNumber>
    </submittedName>
</protein>
<dbReference type="PANTHER" id="PTHR43289">
    <property type="entry name" value="MITOGEN-ACTIVATED PROTEIN KINASE KINASE KINASE 20-RELATED"/>
    <property type="match status" value="1"/>
</dbReference>
<feature type="domain" description="Protein kinase" evidence="6">
    <location>
        <begin position="10"/>
        <end position="261"/>
    </location>
</feature>
<proteinExistence type="predicted"/>
<dbReference type="SMART" id="SM00220">
    <property type="entry name" value="S_TKc"/>
    <property type="match status" value="1"/>
</dbReference>
<dbReference type="SUPFAM" id="SSF56112">
    <property type="entry name" value="Protein kinase-like (PK-like)"/>
    <property type="match status" value="1"/>
</dbReference>
<feature type="transmembrane region" description="Helical" evidence="5">
    <location>
        <begin position="443"/>
        <end position="460"/>
    </location>
</feature>
<reference evidence="7" key="1">
    <citation type="submission" date="2019-11" db="EMBL/GenBank/DDBJ databases">
        <authorList>
            <person name="Feng L."/>
        </authorList>
    </citation>
    <scope>NUCLEOTIDE SEQUENCE</scope>
    <source>
        <strain evidence="7">AodontolyticusLFYP35</strain>
    </source>
</reference>
<dbReference type="PANTHER" id="PTHR43289:SF34">
    <property type="entry name" value="SERINE_THREONINE-PROTEIN KINASE YBDM-RELATED"/>
    <property type="match status" value="1"/>
</dbReference>
<dbReference type="EMBL" id="CACRSM010000002">
    <property type="protein sequence ID" value="VYS89774.1"/>
    <property type="molecule type" value="Genomic_DNA"/>
</dbReference>
<dbReference type="PROSITE" id="PS00108">
    <property type="entry name" value="PROTEIN_KINASE_ST"/>
    <property type="match status" value="1"/>
</dbReference>
<dbReference type="InterPro" id="IPR000719">
    <property type="entry name" value="Prot_kinase_dom"/>
</dbReference>